<keyword evidence="3" id="KW-1185">Reference proteome</keyword>
<dbReference type="InterPro" id="IPR030395">
    <property type="entry name" value="GP_PDE_dom"/>
</dbReference>
<reference evidence="2 3" key="1">
    <citation type="submission" date="2020-07" db="EMBL/GenBank/DDBJ databases">
        <title>Novel species isolated from subtropical streams in China.</title>
        <authorList>
            <person name="Lu H."/>
        </authorList>
    </citation>
    <scope>NUCLEOTIDE SEQUENCE [LARGE SCALE GENOMIC DNA]</scope>
    <source>
        <strain evidence="2 3">FT3S</strain>
    </source>
</reference>
<dbReference type="EMBL" id="JACEZS010000005">
    <property type="protein sequence ID" value="MBA5605295.1"/>
    <property type="molecule type" value="Genomic_DNA"/>
</dbReference>
<organism evidence="2 3">
    <name type="scientific">Rugamonas fusca</name>
    <dbReference type="NCBI Taxonomy" id="2758568"/>
    <lineage>
        <taxon>Bacteria</taxon>
        <taxon>Pseudomonadati</taxon>
        <taxon>Pseudomonadota</taxon>
        <taxon>Betaproteobacteria</taxon>
        <taxon>Burkholderiales</taxon>
        <taxon>Oxalobacteraceae</taxon>
        <taxon>Telluria group</taxon>
        <taxon>Rugamonas</taxon>
    </lineage>
</organism>
<dbReference type="InterPro" id="IPR017946">
    <property type="entry name" value="PLC-like_Pdiesterase_TIM-brl"/>
</dbReference>
<dbReference type="EC" id="3.1.4.46" evidence="2"/>
<evidence type="ECO:0000313" key="3">
    <source>
        <dbReference type="Proteomes" id="UP000566711"/>
    </source>
</evidence>
<dbReference type="PANTHER" id="PTHR46211:SF1">
    <property type="entry name" value="GLYCEROPHOSPHODIESTER PHOSPHODIESTERASE, CYTOPLASMIC"/>
    <property type="match status" value="1"/>
</dbReference>
<sequence>MWPYPRIVAHRGGGTLAPENTIAALRCGLAYGFRAVEFDVMLSRDGIGMVMHDEQFGRTVPGLGSVPTTDAADLARLDAGGWFGPEFRGEPVPTFTGFVEYCQAQRIWMNIEIKPAQGFEAATGRWVAEATRDKFTAALAAGDPAGLPLLSSFSMAALAAARDAVPALPRGCLFDTLPADWQGQAAALDAVAIHTNHQHLTPALAQAVKQTGLGLFCYTVNTPERARDILAWGVDGFCTDRIDLIGPAFA</sequence>
<proteinExistence type="predicted"/>
<dbReference type="AlphaFoldDB" id="A0A7W2EG26"/>
<keyword evidence="2" id="KW-0378">Hydrolase</keyword>
<dbReference type="Gene3D" id="3.20.20.190">
    <property type="entry name" value="Phosphatidylinositol (PI) phosphodiesterase"/>
    <property type="match status" value="1"/>
</dbReference>
<dbReference type="NCBIfam" id="NF006989">
    <property type="entry name" value="PRK09454.1"/>
    <property type="match status" value="1"/>
</dbReference>
<comment type="caution">
    <text evidence="2">The sequence shown here is derived from an EMBL/GenBank/DDBJ whole genome shotgun (WGS) entry which is preliminary data.</text>
</comment>
<gene>
    <name evidence="2" type="primary">ugpQ</name>
    <name evidence="2" type="ORF">H3H36_07980</name>
</gene>
<dbReference type="GO" id="GO:0008889">
    <property type="term" value="F:glycerophosphodiester phosphodiesterase activity"/>
    <property type="evidence" value="ECO:0007669"/>
    <property type="project" value="UniProtKB-EC"/>
</dbReference>
<dbReference type="SUPFAM" id="SSF51695">
    <property type="entry name" value="PLC-like phosphodiesterases"/>
    <property type="match status" value="1"/>
</dbReference>
<dbReference type="RefSeq" id="WP_182216058.1">
    <property type="nucleotide sequence ID" value="NZ_JACEZS010000005.1"/>
</dbReference>
<dbReference type="Pfam" id="PF03009">
    <property type="entry name" value="GDPD"/>
    <property type="match status" value="1"/>
</dbReference>
<dbReference type="GO" id="GO:0006629">
    <property type="term" value="P:lipid metabolic process"/>
    <property type="evidence" value="ECO:0007669"/>
    <property type="project" value="InterPro"/>
</dbReference>
<dbReference type="PROSITE" id="PS51704">
    <property type="entry name" value="GP_PDE"/>
    <property type="match status" value="1"/>
</dbReference>
<dbReference type="PANTHER" id="PTHR46211">
    <property type="entry name" value="GLYCEROPHOSPHORYL DIESTER PHOSPHODIESTERASE"/>
    <property type="match status" value="1"/>
</dbReference>
<evidence type="ECO:0000259" key="1">
    <source>
        <dbReference type="PROSITE" id="PS51704"/>
    </source>
</evidence>
<protein>
    <submittedName>
        <fullName evidence="2">Glycerophosphodiester phosphodiesterase</fullName>
        <ecNumber evidence="2">3.1.4.46</ecNumber>
    </submittedName>
</protein>
<dbReference type="CDD" id="cd08562">
    <property type="entry name" value="GDPD_EcUgpQ_like"/>
    <property type="match status" value="1"/>
</dbReference>
<evidence type="ECO:0000313" key="2">
    <source>
        <dbReference type="EMBL" id="MBA5605295.1"/>
    </source>
</evidence>
<name>A0A7W2EG26_9BURK</name>
<accession>A0A7W2EG26</accession>
<feature type="domain" description="GP-PDE" evidence="1">
    <location>
        <begin position="5"/>
        <end position="249"/>
    </location>
</feature>
<dbReference type="Proteomes" id="UP000566711">
    <property type="component" value="Unassembled WGS sequence"/>
</dbReference>